<comment type="caution">
    <text evidence="7">The sequence shown here is derived from an EMBL/GenBank/DDBJ whole genome shotgun (WGS) entry which is preliminary data.</text>
</comment>
<feature type="domain" description="Pectinesterase catalytic" evidence="6">
    <location>
        <begin position="30"/>
        <end position="312"/>
    </location>
</feature>
<gene>
    <name evidence="7" type="ORF">OM075_03865</name>
</gene>
<sequence>MMKNIMFKYLVGVLLLMVFNCQMVYSIEKIIVAKDGTGNYSTIQDAINSCKKNQTEDQIIFIKDGVYVEKLVLDSAYTHLHFIGESKDKTVISYGDHVGMEGITTANSYTFIIKANYTKIENLTIENSAGDVGQALAIYLDGDCCSFWNCKLLGNQDTVYNGGKSTRQYFYKCYIEGTTDFIFGSAAAVFHKCVVHSKKNSYITAANTPQGNSFGLVFIKCKLTSDDKTNKVNLGRPWRDYAQTVFIRCKMGSHILPEGWHNWSKPNREKTAFYAEYKNYGPGAINKDRVKWSHQLTKEGANSYTLSNIFRGKTDWIIR</sequence>
<dbReference type="InterPro" id="IPR012334">
    <property type="entry name" value="Pectin_lyas_fold"/>
</dbReference>
<dbReference type="GO" id="GO:0030599">
    <property type="term" value="F:pectinesterase activity"/>
    <property type="evidence" value="ECO:0007669"/>
    <property type="project" value="UniProtKB-UniRule"/>
</dbReference>
<organism evidence="7 8">
    <name type="scientific">Plebeiibacterium sediminum</name>
    <dbReference type="NCBI Taxonomy" id="2992112"/>
    <lineage>
        <taxon>Bacteria</taxon>
        <taxon>Pseudomonadati</taxon>
        <taxon>Bacteroidota</taxon>
        <taxon>Bacteroidia</taxon>
        <taxon>Marinilabiliales</taxon>
        <taxon>Marinilabiliaceae</taxon>
        <taxon>Plebeiibacterium</taxon>
    </lineage>
</organism>
<evidence type="ECO:0000259" key="6">
    <source>
        <dbReference type="Pfam" id="PF01095"/>
    </source>
</evidence>
<dbReference type="GO" id="GO:0009279">
    <property type="term" value="C:cell outer membrane"/>
    <property type="evidence" value="ECO:0007669"/>
    <property type="project" value="TreeGrafter"/>
</dbReference>
<dbReference type="SUPFAM" id="SSF51126">
    <property type="entry name" value="Pectin lyase-like"/>
    <property type="match status" value="1"/>
</dbReference>
<dbReference type="InterPro" id="IPR011050">
    <property type="entry name" value="Pectin_lyase_fold/virulence"/>
</dbReference>
<dbReference type="PANTHER" id="PTHR31321:SF57">
    <property type="entry name" value="PECTINESTERASE 53-RELATED"/>
    <property type="match status" value="1"/>
</dbReference>
<dbReference type="GO" id="GO:0042545">
    <property type="term" value="P:cell wall modification"/>
    <property type="evidence" value="ECO:0007669"/>
    <property type="project" value="UniProtKB-UniRule"/>
</dbReference>
<keyword evidence="2 5" id="KW-0378">Hydrolase</keyword>
<feature type="active site" evidence="4">
    <location>
        <position position="180"/>
    </location>
</feature>
<dbReference type="GO" id="GO:0045490">
    <property type="term" value="P:pectin catabolic process"/>
    <property type="evidence" value="ECO:0007669"/>
    <property type="project" value="UniProtKB-UniRule"/>
</dbReference>
<evidence type="ECO:0000256" key="1">
    <source>
        <dbReference type="ARBA" id="ARBA00008891"/>
    </source>
</evidence>
<dbReference type="EC" id="3.1.1.11" evidence="5"/>
<comment type="catalytic activity">
    <reaction evidence="5">
        <text>[(1-&gt;4)-alpha-D-galacturonosyl methyl ester](n) + n H2O = [(1-&gt;4)-alpha-D-galacturonosyl](n) + n methanol + n H(+)</text>
        <dbReference type="Rhea" id="RHEA:22380"/>
        <dbReference type="Rhea" id="RHEA-COMP:14570"/>
        <dbReference type="Rhea" id="RHEA-COMP:14573"/>
        <dbReference type="ChEBI" id="CHEBI:15377"/>
        <dbReference type="ChEBI" id="CHEBI:15378"/>
        <dbReference type="ChEBI" id="CHEBI:17790"/>
        <dbReference type="ChEBI" id="CHEBI:140522"/>
        <dbReference type="ChEBI" id="CHEBI:140523"/>
        <dbReference type="EC" id="3.1.1.11"/>
    </reaction>
</comment>
<comment type="pathway">
    <text evidence="5">Glycan metabolism; pectin degradation; 2-dehydro-3-deoxy-D-gluconate from pectin: step 1/5.</text>
</comment>
<dbReference type="EMBL" id="JAPDPJ010000004">
    <property type="protein sequence ID" value="MCW3785585.1"/>
    <property type="molecule type" value="Genomic_DNA"/>
</dbReference>
<dbReference type="Proteomes" id="UP001209229">
    <property type="component" value="Unassembled WGS sequence"/>
</dbReference>
<evidence type="ECO:0000256" key="5">
    <source>
        <dbReference type="RuleBase" id="RU000589"/>
    </source>
</evidence>
<dbReference type="PANTHER" id="PTHR31321">
    <property type="entry name" value="ACYL-COA THIOESTER HYDROLASE YBHC-RELATED"/>
    <property type="match status" value="1"/>
</dbReference>
<dbReference type="Gene3D" id="2.160.20.10">
    <property type="entry name" value="Single-stranded right-handed beta-helix, Pectin lyase-like"/>
    <property type="match status" value="1"/>
</dbReference>
<dbReference type="PROSITE" id="PS00503">
    <property type="entry name" value="PECTINESTERASE_2"/>
    <property type="match status" value="1"/>
</dbReference>
<proteinExistence type="inferred from homology"/>
<name>A0AAE3M2G9_9BACT</name>
<dbReference type="InterPro" id="IPR000070">
    <property type="entry name" value="Pectinesterase_cat"/>
</dbReference>
<reference evidence="7" key="1">
    <citation type="submission" date="2022-10" db="EMBL/GenBank/DDBJ databases">
        <authorList>
            <person name="Yu W.X."/>
        </authorList>
    </citation>
    <scope>NUCLEOTIDE SEQUENCE</scope>
    <source>
        <strain evidence="7">AAT</strain>
    </source>
</reference>
<keyword evidence="8" id="KW-1185">Reference proteome</keyword>
<evidence type="ECO:0000256" key="2">
    <source>
        <dbReference type="ARBA" id="ARBA00022801"/>
    </source>
</evidence>
<protein>
    <recommendedName>
        <fullName evidence="5">Pectinesterase</fullName>
        <ecNumber evidence="5">3.1.1.11</ecNumber>
    </recommendedName>
</protein>
<evidence type="ECO:0000313" key="7">
    <source>
        <dbReference type="EMBL" id="MCW3785585.1"/>
    </source>
</evidence>
<keyword evidence="3 5" id="KW-0063">Aspartyl esterase</keyword>
<comment type="similarity">
    <text evidence="1">Belongs to the pectinesterase family.</text>
</comment>
<evidence type="ECO:0000313" key="8">
    <source>
        <dbReference type="Proteomes" id="UP001209229"/>
    </source>
</evidence>
<dbReference type="RefSeq" id="WP_301189157.1">
    <property type="nucleotide sequence ID" value="NZ_JAPDPJ010000004.1"/>
</dbReference>
<dbReference type="Pfam" id="PF01095">
    <property type="entry name" value="Pectinesterase"/>
    <property type="match status" value="1"/>
</dbReference>
<evidence type="ECO:0000256" key="3">
    <source>
        <dbReference type="ARBA" id="ARBA00023085"/>
    </source>
</evidence>
<dbReference type="AlphaFoldDB" id="A0AAE3M2G9"/>
<accession>A0AAE3M2G9</accession>
<evidence type="ECO:0000256" key="4">
    <source>
        <dbReference type="PROSITE-ProRule" id="PRU10040"/>
    </source>
</evidence>
<dbReference type="InterPro" id="IPR033131">
    <property type="entry name" value="Pectinesterase_Asp_AS"/>
</dbReference>